<sequence length="223" mass="22534">MDTDRPPSGGRRGSAPAATAAARAAGLVLALTLCGGSGYAGAPPAAAPAPVPPPAGAAAVAPLPRSEPVALEVPAIGLRTDGLVGLGLRPDGEIEVPRDYGRVGWYTHGPAPGQVGAAVLGGHVDSGTAPAVFHRLAGLRPGDTAAVDRADGSTALFTVYAVHRYPKADFPTDLVYGPTGGRAELRLITCGGEFDHAAGSYRDNTVVFARLSAVRPEARHRPS</sequence>
<dbReference type="Pfam" id="PF04203">
    <property type="entry name" value="Sortase"/>
    <property type="match status" value="1"/>
</dbReference>
<protein>
    <submittedName>
        <fullName evidence="2">Class F sortase</fullName>
    </submittedName>
</protein>
<dbReference type="InterPro" id="IPR042001">
    <property type="entry name" value="Sortase_F"/>
</dbReference>
<accession>A0ABY4KY98</accession>
<dbReference type="NCBIfam" id="NF033748">
    <property type="entry name" value="class_F_sortase"/>
    <property type="match status" value="1"/>
</dbReference>
<gene>
    <name evidence="2" type="ORF">FOF52_04975</name>
</gene>
<dbReference type="EMBL" id="CP051627">
    <property type="protein sequence ID" value="UPT20397.1"/>
    <property type="molecule type" value="Genomic_DNA"/>
</dbReference>
<dbReference type="Gene3D" id="2.40.260.10">
    <property type="entry name" value="Sortase"/>
    <property type="match status" value="1"/>
</dbReference>
<dbReference type="SUPFAM" id="SSF63817">
    <property type="entry name" value="Sortase"/>
    <property type="match status" value="1"/>
</dbReference>
<dbReference type="RefSeq" id="WP_248592657.1">
    <property type="nucleotide sequence ID" value="NZ_BAABEB010000012.1"/>
</dbReference>
<dbReference type="CDD" id="cd05829">
    <property type="entry name" value="Sortase_F"/>
    <property type="match status" value="1"/>
</dbReference>
<name>A0ABY4KY98_THEAE</name>
<organism evidence="2 3">
    <name type="scientific">Thermobifida alba</name>
    <name type="common">Thermomonospora alba</name>
    <dbReference type="NCBI Taxonomy" id="53522"/>
    <lineage>
        <taxon>Bacteria</taxon>
        <taxon>Bacillati</taxon>
        <taxon>Actinomycetota</taxon>
        <taxon>Actinomycetes</taxon>
        <taxon>Streptosporangiales</taxon>
        <taxon>Nocardiopsidaceae</taxon>
        <taxon>Thermobifida</taxon>
    </lineage>
</organism>
<dbReference type="Proteomes" id="UP000832041">
    <property type="component" value="Chromosome"/>
</dbReference>
<evidence type="ECO:0000313" key="2">
    <source>
        <dbReference type="EMBL" id="UPT20397.1"/>
    </source>
</evidence>
<evidence type="ECO:0000313" key="3">
    <source>
        <dbReference type="Proteomes" id="UP000832041"/>
    </source>
</evidence>
<reference evidence="2 3" key="1">
    <citation type="submission" date="2020-04" db="EMBL/GenBank/DDBJ databases">
        <title>Thermobifida alba genome sequencing and assembly.</title>
        <authorList>
            <person name="Luzics S."/>
            <person name="Horvath B."/>
            <person name="Nagy I."/>
            <person name="Toth A."/>
            <person name="Nagy I."/>
            <person name="Kukolya J."/>
        </authorList>
    </citation>
    <scope>NUCLEOTIDE SEQUENCE [LARGE SCALE GENOMIC DNA]</scope>
    <source>
        <strain evidence="2 3">DSM 43795</strain>
    </source>
</reference>
<proteinExistence type="predicted"/>
<evidence type="ECO:0000256" key="1">
    <source>
        <dbReference type="ARBA" id="ARBA00022801"/>
    </source>
</evidence>
<dbReference type="InterPro" id="IPR023365">
    <property type="entry name" value="Sortase_dom-sf"/>
</dbReference>
<keyword evidence="3" id="KW-1185">Reference proteome</keyword>
<keyword evidence="1" id="KW-0378">Hydrolase</keyword>
<dbReference type="InterPro" id="IPR005754">
    <property type="entry name" value="Sortase"/>
</dbReference>